<sequence length="143" mass="16371">SSQDEDESDDPLRRRSSPQQWNHSWNHRNGALHSGISTNCKKNCQPKSWVFKLGPFAWEHSIENRFQFLSVSYESFPAKIIQKFVAHVPLQHVGSTGERPCESFHLGNGSDDPEAITCGLGYERLWKGRCLSDRSEKIRTDIN</sequence>
<dbReference type="EMBL" id="CADCXU010031839">
    <property type="protein sequence ID" value="CAB0017682.1"/>
    <property type="molecule type" value="Genomic_DNA"/>
</dbReference>
<name>A0A6H5HLM9_9HEMI</name>
<dbReference type="Proteomes" id="UP000479000">
    <property type="component" value="Unassembled WGS sequence"/>
</dbReference>
<reference evidence="2 3" key="1">
    <citation type="submission" date="2020-02" db="EMBL/GenBank/DDBJ databases">
        <authorList>
            <person name="Ferguson B K."/>
        </authorList>
    </citation>
    <scope>NUCLEOTIDE SEQUENCE [LARGE SCALE GENOMIC DNA]</scope>
</reference>
<feature type="region of interest" description="Disordered" evidence="1">
    <location>
        <begin position="1"/>
        <end position="28"/>
    </location>
</feature>
<dbReference type="AlphaFoldDB" id="A0A6H5HLM9"/>
<accession>A0A6H5HLM9</accession>
<proteinExistence type="predicted"/>
<organism evidence="2 3">
    <name type="scientific">Nesidiocoris tenuis</name>
    <dbReference type="NCBI Taxonomy" id="355587"/>
    <lineage>
        <taxon>Eukaryota</taxon>
        <taxon>Metazoa</taxon>
        <taxon>Ecdysozoa</taxon>
        <taxon>Arthropoda</taxon>
        <taxon>Hexapoda</taxon>
        <taxon>Insecta</taxon>
        <taxon>Pterygota</taxon>
        <taxon>Neoptera</taxon>
        <taxon>Paraneoptera</taxon>
        <taxon>Hemiptera</taxon>
        <taxon>Heteroptera</taxon>
        <taxon>Panheteroptera</taxon>
        <taxon>Cimicomorpha</taxon>
        <taxon>Miridae</taxon>
        <taxon>Dicyphina</taxon>
        <taxon>Nesidiocoris</taxon>
    </lineage>
</organism>
<evidence type="ECO:0000256" key="1">
    <source>
        <dbReference type="SAM" id="MobiDB-lite"/>
    </source>
</evidence>
<protein>
    <submittedName>
        <fullName evidence="2">Uncharacterized protein</fullName>
    </submittedName>
</protein>
<keyword evidence="3" id="KW-1185">Reference proteome</keyword>
<feature type="non-terminal residue" evidence="2">
    <location>
        <position position="1"/>
    </location>
</feature>
<evidence type="ECO:0000313" key="3">
    <source>
        <dbReference type="Proteomes" id="UP000479000"/>
    </source>
</evidence>
<gene>
    <name evidence="2" type="ORF">NTEN_LOCUS21648</name>
</gene>
<evidence type="ECO:0000313" key="2">
    <source>
        <dbReference type="EMBL" id="CAB0017682.1"/>
    </source>
</evidence>